<proteinExistence type="predicted"/>
<evidence type="ECO:0000313" key="2">
    <source>
        <dbReference type="Proteomes" id="UP000297591"/>
    </source>
</evidence>
<organism evidence="1 2">
    <name type="scientific">Synechococcus phage S-CAM8</name>
    <dbReference type="NCBI Taxonomy" id="754038"/>
    <lineage>
        <taxon>Viruses</taxon>
        <taxon>Duplodnaviria</taxon>
        <taxon>Heunggongvirae</taxon>
        <taxon>Uroviricota</taxon>
        <taxon>Caudoviricetes</taxon>
        <taxon>Pantevenvirales</taxon>
        <taxon>Kyanoviridae</taxon>
        <taxon>Neritesvirus</taxon>
        <taxon>Neritesvirus scam8</taxon>
    </lineage>
</organism>
<evidence type="ECO:0000313" key="1">
    <source>
        <dbReference type="EMBL" id="AET72741.1"/>
    </source>
</evidence>
<gene>
    <name evidence="1" type="ORF">SXFG_00192</name>
</gene>
<reference evidence="1 2" key="1">
    <citation type="submission" date="2010-12" db="EMBL/GenBank/DDBJ databases">
        <title>The Genome Sequence of Synechococcus phage S-CAM8 0608SB47.</title>
        <authorList>
            <consortium name="The Broad Institute Genome Sequencing Platform"/>
            <person name="Henn M.R."/>
            <person name="Martiny J."/>
            <person name="Weihe C."/>
            <person name="Levin J."/>
            <person name="Malboeuf C."/>
            <person name="Casali M."/>
            <person name="Russ C."/>
            <person name="Lennon N."/>
            <person name="Chapman S.B."/>
            <person name="Erlich R."/>
            <person name="Young S.K."/>
            <person name="Yandava C."/>
            <person name="Zeng Q."/>
            <person name="Alvarado L."/>
            <person name="Anderson S."/>
            <person name="Berlin A."/>
            <person name="Chen Z."/>
            <person name="Freedman E."/>
            <person name="Gellesch M."/>
            <person name="Goldberg J."/>
            <person name="Green L."/>
            <person name="Griggs A."/>
            <person name="Gujja S."/>
            <person name="Heilman E.R."/>
            <person name="Heiman D."/>
            <person name="Hollinger A."/>
            <person name="Howarth C."/>
            <person name="Larson L."/>
            <person name="Mehta T."/>
            <person name="Pearson M."/>
            <person name="Roberts A."/>
            <person name="Ryan E."/>
            <person name="Saif S."/>
            <person name="Shea T."/>
            <person name="Shenoy N."/>
            <person name="Sisk P."/>
            <person name="Stolte C."/>
            <person name="Sykes S."/>
            <person name="White J."/>
            <person name="Haas B."/>
            <person name="Nusbaum C."/>
            <person name="Birren B."/>
        </authorList>
    </citation>
    <scope>NUCLEOTIDE SEQUENCE [LARGE SCALE GENOMIC DNA]</scope>
    <source>
        <strain evidence="1 2">0608SB47</strain>
    </source>
</reference>
<accession>G8EY51</accession>
<name>G8EY51_9CAUD</name>
<dbReference type="EMBL" id="JF974299">
    <property type="protein sequence ID" value="AET72741.1"/>
    <property type="molecule type" value="Genomic_DNA"/>
</dbReference>
<sequence>MAGTVTFDVNPMIKRLDAFKAVQVPFATSLAINNLAKQAKSDLQDEMRKKFNNPVPYTLNSIYIKSSTKSNLYAEVGLKEFAGKGNAAADYLLPQISGGPAYATRFQKGLRAKGILAPNEFARPTQSDKLRLNKYGNVTPGQYSQILYGLSAYRDSSSFTYRKNAKKKRAPVISAIKTSEAGIFRTRKLYPGIYLQSKRAIEDQESALFWIGKTPQHSGKYPFVDIGVGSVNKNFNKEFGRALAQAIATAR</sequence>
<dbReference type="Proteomes" id="UP000297591">
    <property type="component" value="Segment"/>
</dbReference>
<protein>
    <submittedName>
        <fullName evidence="1">Uncharacterized protein</fullName>
    </submittedName>
</protein>